<feature type="transmembrane region" description="Helical" evidence="1">
    <location>
        <begin position="46"/>
        <end position="68"/>
    </location>
</feature>
<keyword evidence="1" id="KW-0812">Transmembrane</keyword>
<name>A0A6C0DUP9_9ZZZZ</name>
<dbReference type="EMBL" id="MN739673">
    <property type="protein sequence ID" value="QHT19973.1"/>
    <property type="molecule type" value="Genomic_DNA"/>
</dbReference>
<keyword evidence="1" id="KW-0472">Membrane</keyword>
<accession>A0A6C0DUP9</accession>
<proteinExistence type="predicted"/>
<protein>
    <submittedName>
        <fullName evidence="2">Uncharacterized protein</fullName>
    </submittedName>
</protein>
<organism evidence="2">
    <name type="scientific">viral metagenome</name>
    <dbReference type="NCBI Taxonomy" id="1070528"/>
    <lineage>
        <taxon>unclassified sequences</taxon>
        <taxon>metagenomes</taxon>
        <taxon>organismal metagenomes</taxon>
    </lineage>
</organism>
<feature type="transmembrane region" description="Helical" evidence="1">
    <location>
        <begin position="80"/>
        <end position="101"/>
    </location>
</feature>
<dbReference type="AlphaFoldDB" id="A0A6C0DUP9"/>
<reference evidence="2" key="1">
    <citation type="journal article" date="2020" name="Nature">
        <title>Giant virus diversity and host interactions through global metagenomics.</title>
        <authorList>
            <person name="Schulz F."/>
            <person name="Roux S."/>
            <person name="Paez-Espino D."/>
            <person name="Jungbluth S."/>
            <person name="Walsh D.A."/>
            <person name="Denef V.J."/>
            <person name="McMahon K.D."/>
            <person name="Konstantinidis K.T."/>
            <person name="Eloe-Fadrosh E.A."/>
            <person name="Kyrpides N.C."/>
            <person name="Woyke T."/>
        </authorList>
    </citation>
    <scope>NUCLEOTIDE SEQUENCE</scope>
    <source>
        <strain evidence="2">GVMAG-M-3300023174-5</strain>
    </source>
</reference>
<sequence>MAFPKNLKELCTPSLIYFFISMLGLAVAVIQNLGNTKSYTLGSFSCNVSSTILVFIVKLIYILFWTWILNLICRDGYSTISWFLVLFPFILSFVLLGILLLS</sequence>
<feature type="transmembrane region" description="Helical" evidence="1">
    <location>
        <begin position="15"/>
        <end position="34"/>
    </location>
</feature>
<evidence type="ECO:0000313" key="2">
    <source>
        <dbReference type="EMBL" id="QHT19973.1"/>
    </source>
</evidence>
<keyword evidence="1" id="KW-1133">Transmembrane helix</keyword>
<evidence type="ECO:0000256" key="1">
    <source>
        <dbReference type="SAM" id="Phobius"/>
    </source>
</evidence>